<sequence>MNRKYMDAELKKATSHLAKLTHKGSFLKGNIVTMKRVCGYPNCRCIKEGKKHVSMYIGKKQDSTTKMIYVPKHLEDEVEKKIDAYHRIKKLIDRISELNYVELKIKKDKKIV</sequence>
<accession>X0YZK8</accession>
<evidence type="ECO:0000313" key="2">
    <source>
        <dbReference type="EMBL" id="GAG62005.1"/>
    </source>
</evidence>
<organism evidence="2">
    <name type="scientific">marine sediment metagenome</name>
    <dbReference type="NCBI Taxonomy" id="412755"/>
    <lineage>
        <taxon>unclassified sequences</taxon>
        <taxon>metagenomes</taxon>
        <taxon>ecological metagenomes</taxon>
    </lineage>
</organism>
<gene>
    <name evidence="2" type="ORF">S01H4_07478</name>
</gene>
<dbReference type="AlphaFoldDB" id="X0YZK8"/>
<dbReference type="Pfam" id="PF20586">
    <property type="entry name" value="DUF6788"/>
    <property type="match status" value="1"/>
</dbReference>
<dbReference type="InterPro" id="IPR046738">
    <property type="entry name" value="DUF6788"/>
</dbReference>
<name>X0YZK8_9ZZZZ</name>
<dbReference type="EMBL" id="BART01002449">
    <property type="protein sequence ID" value="GAG62005.1"/>
    <property type="molecule type" value="Genomic_DNA"/>
</dbReference>
<comment type="caution">
    <text evidence="2">The sequence shown here is derived from an EMBL/GenBank/DDBJ whole genome shotgun (WGS) entry which is preliminary data.</text>
</comment>
<protein>
    <recommendedName>
        <fullName evidence="1">DUF6788 domain-containing protein</fullName>
    </recommendedName>
</protein>
<feature type="domain" description="DUF6788" evidence="1">
    <location>
        <begin position="20"/>
        <end position="79"/>
    </location>
</feature>
<reference evidence="2" key="1">
    <citation type="journal article" date="2014" name="Front. Microbiol.">
        <title>High frequency of phylogenetically diverse reductive dehalogenase-homologous genes in deep subseafloor sedimentary metagenomes.</title>
        <authorList>
            <person name="Kawai M."/>
            <person name="Futagami T."/>
            <person name="Toyoda A."/>
            <person name="Takaki Y."/>
            <person name="Nishi S."/>
            <person name="Hori S."/>
            <person name="Arai W."/>
            <person name="Tsubouchi T."/>
            <person name="Morono Y."/>
            <person name="Uchiyama I."/>
            <person name="Ito T."/>
            <person name="Fujiyama A."/>
            <person name="Inagaki F."/>
            <person name="Takami H."/>
        </authorList>
    </citation>
    <scope>NUCLEOTIDE SEQUENCE</scope>
    <source>
        <strain evidence="2">Expedition CK06-06</strain>
    </source>
</reference>
<proteinExistence type="predicted"/>
<evidence type="ECO:0000259" key="1">
    <source>
        <dbReference type="Pfam" id="PF20586"/>
    </source>
</evidence>